<protein>
    <submittedName>
        <fullName evidence="1">Uncharacterized protein</fullName>
    </submittedName>
</protein>
<dbReference type="AlphaFoldDB" id="A0A2Z4IIC2"/>
<organism evidence="1 2">
    <name type="scientific">Echinicola strongylocentroti</name>
    <dbReference type="NCBI Taxonomy" id="1795355"/>
    <lineage>
        <taxon>Bacteria</taxon>
        <taxon>Pseudomonadati</taxon>
        <taxon>Bacteroidota</taxon>
        <taxon>Cytophagia</taxon>
        <taxon>Cytophagales</taxon>
        <taxon>Cyclobacteriaceae</taxon>
        <taxon>Echinicola</taxon>
    </lineage>
</organism>
<reference evidence="1 2" key="1">
    <citation type="submission" date="2018-06" db="EMBL/GenBank/DDBJ databases">
        <title>Echinicola strongylocentroti sp. nov., isolated from a sea urchin Strongylocentrotus intermedius.</title>
        <authorList>
            <person name="Bae S.S."/>
        </authorList>
    </citation>
    <scope>NUCLEOTIDE SEQUENCE [LARGE SCALE GENOMIC DNA]</scope>
    <source>
        <strain evidence="1 2">MEBiC08714</strain>
    </source>
</reference>
<dbReference type="KEGG" id="est:DN752_08580"/>
<name>A0A2Z4IIC2_9BACT</name>
<keyword evidence="2" id="KW-1185">Reference proteome</keyword>
<sequence>MLLALSPLDLLACGYSKERNKNDSLDTEEAVEEMMEGLSRMEDFEPSKITDIETEALAQGIDIGIKSITIPEYPRGDYIPFSNCPQDQVTKFEFRVENRGADFDKKGKGIFGAVQVKRLEDGALLLQEEAVLEFRAFTPGWVRFRFDPIDLSQVGLYEVTVESYLIDLSAYIKDKSLKPLDTDVSDNKVVYLSKVIAPASLSENSLQVFDFEGAQSEVDLAAQGWNYSYLPDSLLISNKGLGGSKAIEMHLHQGDKNKRKLFTPSMAMPEAAYLDFQFKLLDARSGKNVTEELISSEAFQAEISLQKICATGVEVTIKHKVSDALATADGFFKFPKVPVHRDPGNYREQIAFTNLSDYPEILLVIDEVRVQQ</sequence>
<accession>A0A2Z4IIC2</accession>
<evidence type="ECO:0000313" key="2">
    <source>
        <dbReference type="Proteomes" id="UP000248688"/>
    </source>
</evidence>
<dbReference type="EMBL" id="CP030041">
    <property type="protein sequence ID" value="AWW30173.1"/>
    <property type="molecule type" value="Genomic_DNA"/>
</dbReference>
<proteinExistence type="predicted"/>
<evidence type="ECO:0000313" key="1">
    <source>
        <dbReference type="EMBL" id="AWW30173.1"/>
    </source>
</evidence>
<gene>
    <name evidence="1" type="ORF">DN752_08580</name>
</gene>
<dbReference type="OrthoDB" id="833218at2"/>
<dbReference type="Proteomes" id="UP000248688">
    <property type="component" value="Chromosome"/>
</dbReference>